<dbReference type="SUPFAM" id="SSF53850">
    <property type="entry name" value="Periplasmic binding protein-like II"/>
    <property type="match status" value="1"/>
</dbReference>
<dbReference type="STRING" id="180332.GCA_000797495_03017"/>
<evidence type="ECO:0000313" key="2">
    <source>
        <dbReference type="Proteomes" id="UP000306509"/>
    </source>
</evidence>
<sequence length="595" mass="67654">MKKMKCKKIKWKKIIGKKITEVITGVLITGASLMILGGCNTSKDLSGAGKTENNSAETILTAFVQQSVASDDGIWEGWGAQKLYEDTNIKVDFYASGNEVEQKLKQYMAAGNLPDIIGFRDLDEVQLLMDADLLLPLEEYENLLPAIFKTEEYQSAIAYTMENTSNGTGKLFFMPTSIGPVSYNAYNWVPLLQWDAYKMAGAPKLDTLEDYLDVVEKMVEIKPVTESGEKVYGFSLFSDWDKYSALEIASLSYFYGIDSEYVSTLMETNILTKETNSILKEDSFYKRALKFYFEANQRGLLDPDSATQSYSNLEKKYSEGRVMFSWFSWLWGNYNNVSSGHVNNEERPDGYANILASDMKIYEAPDQVIGRNWYFAISKNCKNVKKACEFLNWLYDPEVEQYLYNGPKGGVWERKSDGEPYVTEKGWDVINEKSEDLMPAEGGGSFQNGVYHFNGLGLQASTLMDDGYTISYRYWPSSLNVDETLMQKEVNEMLGKDVLAEYLYENDMVAKSTIAVNMIPPVSDVMENKIAEIGEVVRGDSWDLVYAKDENTFEDLWQNMVKKAKDLGMDDVEKYYKKAWKEALKKAAEFENTDK</sequence>
<dbReference type="Pfam" id="PF01547">
    <property type="entry name" value="SBP_bac_1"/>
    <property type="match status" value="1"/>
</dbReference>
<dbReference type="AlphaFoldDB" id="A0A4U8Q019"/>
<dbReference type="RefSeq" id="WP_138004230.1">
    <property type="nucleotide sequence ID" value="NZ_QGQD01000118.1"/>
</dbReference>
<dbReference type="InterPro" id="IPR050490">
    <property type="entry name" value="Bact_solute-bd_prot1"/>
</dbReference>
<protein>
    <submittedName>
        <fullName evidence="1">Maltose-binding periplasmic protein</fullName>
    </submittedName>
</protein>
<evidence type="ECO:0000313" key="1">
    <source>
        <dbReference type="EMBL" id="TLC97578.1"/>
    </source>
</evidence>
<keyword evidence="2" id="KW-1185">Reference proteome</keyword>
<proteinExistence type="predicted"/>
<organism evidence="1 2">
    <name type="scientific">Robinsoniella peoriensis</name>
    <dbReference type="NCBI Taxonomy" id="180332"/>
    <lineage>
        <taxon>Bacteria</taxon>
        <taxon>Bacillati</taxon>
        <taxon>Bacillota</taxon>
        <taxon>Clostridia</taxon>
        <taxon>Lachnospirales</taxon>
        <taxon>Lachnospiraceae</taxon>
        <taxon>Robinsoniella</taxon>
    </lineage>
</organism>
<accession>A0A4U8Q019</accession>
<dbReference type="Gene3D" id="3.40.190.10">
    <property type="entry name" value="Periplasmic binding protein-like II"/>
    <property type="match status" value="2"/>
</dbReference>
<dbReference type="PANTHER" id="PTHR43649">
    <property type="entry name" value="ARABINOSE-BINDING PROTEIN-RELATED"/>
    <property type="match status" value="1"/>
</dbReference>
<reference evidence="1 2" key="1">
    <citation type="journal article" date="2019" name="Anaerobe">
        <title>Detection of Robinsoniella peoriensis in multiple bone samples of a trauma patient.</title>
        <authorList>
            <person name="Schrottner P."/>
            <person name="Hartwich K."/>
            <person name="Bunk B."/>
            <person name="Schober I."/>
            <person name="Helbig S."/>
            <person name="Rudolph W.W."/>
            <person name="Gunzer F."/>
        </authorList>
    </citation>
    <scope>NUCLEOTIDE SEQUENCE [LARGE SCALE GENOMIC DNA]</scope>
    <source>
        <strain evidence="1 2">DSM 106044</strain>
    </source>
</reference>
<comment type="caution">
    <text evidence="1">The sequence shown here is derived from an EMBL/GenBank/DDBJ whole genome shotgun (WGS) entry which is preliminary data.</text>
</comment>
<gene>
    <name evidence="1" type="ORF">DSM106044_05662</name>
</gene>
<name>A0A4U8Q019_9FIRM</name>
<dbReference type="InterPro" id="IPR006059">
    <property type="entry name" value="SBP"/>
</dbReference>
<dbReference type="Proteomes" id="UP000306509">
    <property type="component" value="Unassembled WGS sequence"/>
</dbReference>
<dbReference type="EMBL" id="QGQD01000118">
    <property type="protein sequence ID" value="TLC97578.1"/>
    <property type="molecule type" value="Genomic_DNA"/>
</dbReference>
<dbReference type="PANTHER" id="PTHR43649:SF12">
    <property type="entry name" value="DIACETYLCHITOBIOSE BINDING PROTEIN DASA"/>
    <property type="match status" value="1"/>
</dbReference>